<dbReference type="Proteomes" id="UP000054988">
    <property type="component" value="Unassembled WGS sequence"/>
</dbReference>
<accession>A0A0W0FAE2</accession>
<reference evidence="2 3" key="1">
    <citation type="submission" date="2015-12" db="EMBL/GenBank/DDBJ databases">
        <title>Draft genome sequence of Moniliophthora roreri, the causal agent of frosty pod rot of cacao.</title>
        <authorList>
            <person name="Aime M.C."/>
            <person name="Diaz-Valderrama J.R."/>
            <person name="Kijpornyongpan T."/>
            <person name="Phillips-Mora W."/>
        </authorList>
    </citation>
    <scope>NUCLEOTIDE SEQUENCE [LARGE SCALE GENOMIC DNA]</scope>
    <source>
        <strain evidence="2 3">MCA 2952</strain>
    </source>
</reference>
<evidence type="ECO:0000313" key="2">
    <source>
        <dbReference type="EMBL" id="KTB33122.1"/>
    </source>
</evidence>
<dbReference type="EMBL" id="LATX01002191">
    <property type="protein sequence ID" value="KTB33122.1"/>
    <property type="molecule type" value="Genomic_DNA"/>
</dbReference>
<dbReference type="AlphaFoldDB" id="A0A0W0FAE2"/>
<sequence>MSNILFANYDFSRAGSTSPVARRNLGSSMPGGFDDVSPFSSPNSSFTDAPTRSKQLGYLAFPTGLSTPVPKASGSQEKSDETQKPTSQPLPAPAPPQALPSGSPERTARVSREQAEATRGEEEWVRNGGILRDANGKRDFQRTEAVREELRLREVEKALRERWEAYERRWKEMAGAVRQESIRFEDIPWPVALPEDESSKFRGYYSKKDTKSPRKVMLSNITTKNVEEFILGGLRIRGQTVTKKERIRASLLRWHPDKLTGLLSKVVEEDQDAPPSQPPSHRRINTCTCTSNISTHFRSLSPAFSSDLCMEVNLTSSGTNPQPSTSERKPNRRHNPNRNRGPRPSSEATSQPGAASEDAKKPRDKLPRKKPLRNKPAVGDDAGAGEGAGNTEKSAAGSLAAGDNKSTRPRPKKPEYQKPKPVDDHTDASNDGKAPVVESVSGSIPRPPGPGRKRGIKFNAGLTNTEGEGEPSSSSNRRSRYKPKGYGVEPDLTSDDLTSNLIRGLRQPPYQDCVICCEPVRPPQPTWSCSPLTPIVAEDNAEGAHEPQYCWTTFHLKCIRSWSEKSFNDVKAAWIARGEEGRGGEWRCPGCQGRRNVLTDGYRWMFLRLNSPPQQPPRYTSLLRKPLLPPTYYMLTSMLTPLPSRTMSAM</sequence>
<feature type="region of interest" description="Disordered" evidence="1">
    <location>
        <begin position="314"/>
        <end position="495"/>
    </location>
</feature>
<dbReference type="eggNOG" id="KOG1952">
    <property type="taxonomic scope" value="Eukaryota"/>
</dbReference>
<feature type="compositionally biased region" description="Basic and acidic residues" evidence="1">
    <location>
        <begin position="412"/>
        <end position="430"/>
    </location>
</feature>
<feature type="compositionally biased region" description="Pro residues" evidence="1">
    <location>
        <begin position="88"/>
        <end position="98"/>
    </location>
</feature>
<feature type="compositionally biased region" description="Basic and acidic residues" evidence="1">
    <location>
        <begin position="106"/>
        <end position="124"/>
    </location>
</feature>
<proteinExistence type="predicted"/>
<feature type="compositionally biased region" description="Polar residues" evidence="1">
    <location>
        <begin position="461"/>
        <end position="476"/>
    </location>
</feature>
<evidence type="ECO:0000313" key="3">
    <source>
        <dbReference type="Proteomes" id="UP000054988"/>
    </source>
</evidence>
<comment type="caution">
    <text evidence="2">The sequence shown here is derived from an EMBL/GenBank/DDBJ whole genome shotgun (WGS) entry which is preliminary data.</text>
</comment>
<feature type="region of interest" description="Disordered" evidence="1">
    <location>
        <begin position="9"/>
        <end position="124"/>
    </location>
</feature>
<dbReference type="InterPro" id="IPR034078">
    <property type="entry name" value="NFX1_fam"/>
</dbReference>
<evidence type="ECO:0000256" key="1">
    <source>
        <dbReference type="SAM" id="MobiDB-lite"/>
    </source>
</evidence>
<dbReference type="GO" id="GO:0000122">
    <property type="term" value="P:negative regulation of transcription by RNA polymerase II"/>
    <property type="evidence" value="ECO:0007669"/>
    <property type="project" value="TreeGrafter"/>
</dbReference>
<gene>
    <name evidence="2" type="ORF">WG66_14312</name>
</gene>
<name>A0A0W0FAE2_MONRR</name>
<dbReference type="GO" id="GO:0000977">
    <property type="term" value="F:RNA polymerase II transcription regulatory region sequence-specific DNA binding"/>
    <property type="evidence" value="ECO:0007669"/>
    <property type="project" value="TreeGrafter"/>
</dbReference>
<feature type="compositionally biased region" description="Polar residues" evidence="1">
    <location>
        <begin position="38"/>
        <end position="54"/>
    </location>
</feature>
<dbReference type="GO" id="GO:0000981">
    <property type="term" value="F:DNA-binding transcription factor activity, RNA polymerase II-specific"/>
    <property type="evidence" value="ECO:0007669"/>
    <property type="project" value="TreeGrafter"/>
</dbReference>
<feature type="compositionally biased region" description="Basic residues" evidence="1">
    <location>
        <begin position="330"/>
        <end position="341"/>
    </location>
</feature>
<organism evidence="2 3">
    <name type="scientific">Moniliophthora roreri</name>
    <name type="common">Frosty pod rot fungus</name>
    <name type="synonym">Monilia roreri</name>
    <dbReference type="NCBI Taxonomy" id="221103"/>
    <lineage>
        <taxon>Eukaryota</taxon>
        <taxon>Fungi</taxon>
        <taxon>Dikarya</taxon>
        <taxon>Basidiomycota</taxon>
        <taxon>Agaricomycotina</taxon>
        <taxon>Agaricomycetes</taxon>
        <taxon>Agaricomycetidae</taxon>
        <taxon>Agaricales</taxon>
        <taxon>Marasmiineae</taxon>
        <taxon>Marasmiaceae</taxon>
        <taxon>Moniliophthora</taxon>
    </lineage>
</organism>
<dbReference type="PANTHER" id="PTHR12360">
    <property type="entry name" value="NUCLEAR TRANSCRIPTION FACTOR, X-BOX BINDING 1 NFX1"/>
    <property type="match status" value="1"/>
</dbReference>
<dbReference type="PANTHER" id="PTHR12360:SF12">
    <property type="entry name" value="TRANSCRIPTIONAL REPRESSOR NF-X1"/>
    <property type="match status" value="1"/>
</dbReference>
<protein>
    <submittedName>
        <fullName evidence="2">Uncharacterized protein</fullName>
    </submittedName>
</protein>
<feature type="compositionally biased region" description="Polar residues" evidence="1">
    <location>
        <begin position="314"/>
        <end position="325"/>
    </location>
</feature>
<dbReference type="GO" id="GO:0005634">
    <property type="term" value="C:nucleus"/>
    <property type="evidence" value="ECO:0007669"/>
    <property type="project" value="TreeGrafter"/>
</dbReference>